<gene>
    <name evidence="2" type="ORF">METZ01_LOCUS142723</name>
</gene>
<feature type="compositionally biased region" description="Polar residues" evidence="1">
    <location>
        <begin position="416"/>
        <end position="433"/>
    </location>
</feature>
<sequence>MDTLEMQRPYIRFLFVSLTLVFMSVLIGCSKTTQPNQSIPTLVSVPTATHTLRATVKPTATPIPTPKPAITSAPTITPAPTTTPAPTITVASTIAVAPIATFIPPASVGSLPAISSVPTKVVDTGAKSRDGFGDGGLAKNLESWADIKLPQFIAASHINISDIAHVSKFRSSAGHDFSDSFEVCCSMKHYFIPIDYYGTRFTEPIYSPVNGVVLYLSEPSGGHSDDWKIGYEEQTGKKPPVDYRDWNIYIRPDSAPNVWITHMHVNPLDEIIKKVPPTDGQSMMMGRSKAATEGYRVKAGDLIAHGLGEIIVKRYLEGSGMPSGCNSADSRKKSLQRPIPGCKDKVQLHSIFEFMTDEVFDEYREIRDVTRADFIINAEERAKNPLVCDGEFFANSGNSDDPETYVELQEAVSTSDTLYSESSDTLYSESTSPKIGEQGSLPGFQTLASGRGIIASFEDSGTQVLSNFTADQSYFLIIATTGGPIQVSLEDNSGKRSIFSRPLGNGISTYETDKMYP</sequence>
<feature type="non-terminal residue" evidence="2">
    <location>
        <position position="517"/>
    </location>
</feature>
<evidence type="ECO:0000256" key="1">
    <source>
        <dbReference type="SAM" id="MobiDB-lite"/>
    </source>
</evidence>
<feature type="region of interest" description="Disordered" evidence="1">
    <location>
        <begin position="416"/>
        <end position="441"/>
    </location>
</feature>
<reference evidence="2" key="1">
    <citation type="submission" date="2018-05" db="EMBL/GenBank/DDBJ databases">
        <authorList>
            <person name="Lanie J.A."/>
            <person name="Ng W.-L."/>
            <person name="Kazmierczak K.M."/>
            <person name="Andrzejewski T.M."/>
            <person name="Davidsen T.M."/>
            <person name="Wayne K.J."/>
            <person name="Tettelin H."/>
            <person name="Glass J.I."/>
            <person name="Rusch D."/>
            <person name="Podicherti R."/>
            <person name="Tsui H.-C.T."/>
            <person name="Winkler M.E."/>
        </authorList>
    </citation>
    <scope>NUCLEOTIDE SEQUENCE</scope>
</reference>
<organism evidence="2">
    <name type="scientific">marine metagenome</name>
    <dbReference type="NCBI Taxonomy" id="408172"/>
    <lineage>
        <taxon>unclassified sequences</taxon>
        <taxon>metagenomes</taxon>
        <taxon>ecological metagenomes</taxon>
    </lineage>
</organism>
<dbReference type="AlphaFoldDB" id="A0A381ZL13"/>
<dbReference type="EMBL" id="UINC01021720">
    <property type="protein sequence ID" value="SVA89869.1"/>
    <property type="molecule type" value="Genomic_DNA"/>
</dbReference>
<evidence type="ECO:0000313" key="2">
    <source>
        <dbReference type="EMBL" id="SVA89869.1"/>
    </source>
</evidence>
<proteinExistence type="predicted"/>
<feature type="region of interest" description="Disordered" evidence="1">
    <location>
        <begin position="58"/>
        <end position="81"/>
    </location>
</feature>
<accession>A0A381ZL13</accession>
<name>A0A381ZL13_9ZZZZ</name>
<protein>
    <submittedName>
        <fullName evidence="2">Uncharacterized protein</fullName>
    </submittedName>
</protein>
<feature type="compositionally biased region" description="Low complexity" evidence="1">
    <location>
        <begin position="68"/>
        <end position="81"/>
    </location>
</feature>